<organism evidence="2">
    <name type="scientific">Alexandrium catenella</name>
    <name type="common">Red tide dinoflagellate</name>
    <name type="synonym">Gonyaulax catenella</name>
    <dbReference type="NCBI Taxonomy" id="2925"/>
    <lineage>
        <taxon>Eukaryota</taxon>
        <taxon>Sar</taxon>
        <taxon>Alveolata</taxon>
        <taxon>Dinophyceae</taxon>
        <taxon>Gonyaulacales</taxon>
        <taxon>Pyrocystaceae</taxon>
        <taxon>Alexandrium</taxon>
    </lineage>
</organism>
<evidence type="ECO:0000313" key="2">
    <source>
        <dbReference type="EMBL" id="CAD9137645.1"/>
    </source>
</evidence>
<dbReference type="AlphaFoldDB" id="A0A7S1MS26"/>
<accession>A0A7S1MS26</accession>
<dbReference type="EMBL" id="HBGE01041958">
    <property type="protein sequence ID" value="CAD9137645.1"/>
    <property type="molecule type" value="Transcribed_RNA"/>
</dbReference>
<sequence>MPSMLRRLALAVLMLVGSAEGGVILNTLNKAYASLFGPKCDAKCMDRVHAIADMLIKECDEDADTFLSRKEWGPFMQKLFLTGDEETHEREYQIFVKSFNANAETGVPAASLRFVFKHESWRTPLERWVSTAAAEL</sequence>
<feature type="chain" id="PRO_5030523067" description="EF-hand domain-containing protein" evidence="1">
    <location>
        <begin position="22"/>
        <end position="136"/>
    </location>
</feature>
<keyword evidence="1" id="KW-0732">Signal</keyword>
<protein>
    <recommendedName>
        <fullName evidence="3">EF-hand domain-containing protein</fullName>
    </recommendedName>
</protein>
<evidence type="ECO:0008006" key="3">
    <source>
        <dbReference type="Google" id="ProtNLM"/>
    </source>
</evidence>
<gene>
    <name evidence="2" type="ORF">ACAT0790_LOCUS25340</name>
</gene>
<feature type="signal peptide" evidence="1">
    <location>
        <begin position="1"/>
        <end position="21"/>
    </location>
</feature>
<proteinExistence type="predicted"/>
<evidence type="ECO:0000256" key="1">
    <source>
        <dbReference type="SAM" id="SignalP"/>
    </source>
</evidence>
<reference evidence="2" key="1">
    <citation type="submission" date="2021-01" db="EMBL/GenBank/DDBJ databases">
        <authorList>
            <person name="Corre E."/>
            <person name="Pelletier E."/>
            <person name="Niang G."/>
            <person name="Scheremetjew M."/>
            <person name="Finn R."/>
            <person name="Kale V."/>
            <person name="Holt S."/>
            <person name="Cochrane G."/>
            <person name="Meng A."/>
            <person name="Brown T."/>
            <person name="Cohen L."/>
        </authorList>
    </citation>
    <scope>NUCLEOTIDE SEQUENCE</scope>
    <source>
        <strain evidence="2">OF101</strain>
    </source>
</reference>
<name>A0A7S1MS26_ALECA</name>